<gene>
    <name evidence="16" type="ORF">IMZ28_07245</name>
</gene>
<organism evidence="16 17">
    <name type="scientific">Sulfurovum indicum</name>
    <dbReference type="NCBI Taxonomy" id="2779528"/>
    <lineage>
        <taxon>Bacteria</taxon>
        <taxon>Pseudomonadati</taxon>
        <taxon>Campylobacterota</taxon>
        <taxon>Epsilonproteobacteria</taxon>
        <taxon>Campylobacterales</taxon>
        <taxon>Sulfurovaceae</taxon>
        <taxon>Sulfurovum</taxon>
    </lineage>
</organism>
<evidence type="ECO:0000256" key="13">
    <source>
        <dbReference type="ARBA" id="ARBA00030934"/>
    </source>
</evidence>
<evidence type="ECO:0000256" key="10">
    <source>
        <dbReference type="ARBA" id="ARBA00022914"/>
    </source>
</evidence>
<keyword evidence="11 15" id="KW-1133">Transmembrane helix</keyword>
<keyword evidence="7" id="KW-0997">Cell inner membrane</keyword>
<keyword evidence="17" id="KW-1185">Reference proteome</keyword>
<evidence type="ECO:0000256" key="4">
    <source>
        <dbReference type="ARBA" id="ARBA00022448"/>
    </source>
</evidence>
<keyword evidence="5" id="KW-0475">Mercuric resistance</keyword>
<dbReference type="Pfam" id="PF02411">
    <property type="entry name" value="MerT"/>
    <property type="match status" value="1"/>
</dbReference>
<keyword evidence="6" id="KW-1003">Cell membrane</keyword>
<evidence type="ECO:0000256" key="12">
    <source>
        <dbReference type="ARBA" id="ARBA00023136"/>
    </source>
</evidence>
<evidence type="ECO:0000256" key="11">
    <source>
        <dbReference type="ARBA" id="ARBA00022989"/>
    </source>
</evidence>
<keyword evidence="4" id="KW-0813">Transport</keyword>
<feature type="transmembrane region" description="Helical" evidence="15">
    <location>
        <begin position="87"/>
        <end position="107"/>
    </location>
</feature>
<evidence type="ECO:0000256" key="9">
    <source>
        <dbReference type="ARBA" id="ARBA00022723"/>
    </source>
</evidence>
<evidence type="ECO:0000256" key="1">
    <source>
        <dbReference type="ARBA" id="ARBA00004429"/>
    </source>
</evidence>
<feature type="transmembrane region" description="Helical" evidence="15">
    <location>
        <begin position="50"/>
        <end position="67"/>
    </location>
</feature>
<evidence type="ECO:0000256" key="5">
    <source>
        <dbReference type="ARBA" id="ARBA00022466"/>
    </source>
</evidence>
<dbReference type="InterPro" id="IPR003457">
    <property type="entry name" value="Transprt_MerT"/>
</dbReference>
<dbReference type="KEGG" id="sinu:IMZ28_07245"/>
<feature type="transmembrane region" description="Helical" evidence="15">
    <location>
        <begin position="7"/>
        <end position="38"/>
    </location>
</feature>
<dbReference type="EMBL" id="CP063164">
    <property type="protein sequence ID" value="QOR61248.1"/>
    <property type="molecule type" value="Genomic_DNA"/>
</dbReference>
<evidence type="ECO:0000256" key="2">
    <source>
        <dbReference type="ARBA" id="ARBA00008224"/>
    </source>
</evidence>
<proteinExistence type="inferred from homology"/>
<evidence type="ECO:0000256" key="14">
    <source>
        <dbReference type="ARBA" id="ARBA00045720"/>
    </source>
</evidence>
<evidence type="ECO:0000256" key="3">
    <source>
        <dbReference type="ARBA" id="ARBA00017053"/>
    </source>
</evidence>
<keyword evidence="8 15" id="KW-0812">Transmembrane</keyword>
<dbReference type="AlphaFoldDB" id="A0A7M1S1I7"/>
<dbReference type="Proteomes" id="UP000595074">
    <property type="component" value="Chromosome"/>
</dbReference>
<evidence type="ECO:0000256" key="8">
    <source>
        <dbReference type="ARBA" id="ARBA00022692"/>
    </source>
</evidence>
<evidence type="ECO:0000256" key="15">
    <source>
        <dbReference type="SAM" id="Phobius"/>
    </source>
</evidence>
<sequence>MNEKKTFYTLIAGSLLSAVLAGSCCLAPFLFLVFGVSMSSLSFLQIFAPYQNYFIFFSMISILYLWYDYFKRKRRSAICTDRLCSHYLHYLLIGSVIVPVLITYPYWATYILE</sequence>
<comment type="similarity">
    <text evidence="2">Belongs to the MerT family.</text>
</comment>
<dbReference type="PROSITE" id="PS51257">
    <property type="entry name" value="PROKAR_LIPOPROTEIN"/>
    <property type="match status" value="1"/>
</dbReference>
<keyword evidence="9" id="KW-0479">Metal-binding</keyword>
<comment type="subcellular location">
    <subcellularLocation>
        <location evidence="1">Cell inner membrane</location>
        <topology evidence="1">Multi-pass membrane protein</topology>
    </subcellularLocation>
</comment>
<keyword evidence="12 15" id="KW-0472">Membrane</keyword>
<dbReference type="RefSeq" id="WP_197547921.1">
    <property type="nucleotide sequence ID" value="NZ_CP063164.1"/>
</dbReference>
<dbReference type="GO" id="GO:0005886">
    <property type="term" value="C:plasma membrane"/>
    <property type="evidence" value="ECO:0007669"/>
    <property type="project" value="UniProtKB-SubCell"/>
</dbReference>
<keyword evidence="10" id="KW-0476">Mercury</keyword>
<comment type="function">
    <text evidence="14">Involved in mercury resistance. Probably transfers a mercuric ion from the periplasmic Hg(2+)-binding protein MerP to the cytoplasmic mercuric reductase MerA.</text>
</comment>
<name>A0A7M1S1I7_9BACT</name>
<dbReference type="Gene3D" id="1.10.287.910">
    <property type="entry name" value="bacterial mercury transporter, merf"/>
    <property type="match status" value="1"/>
</dbReference>
<dbReference type="GO" id="GO:0015097">
    <property type="term" value="F:mercury ion transmembrane transporter activity"/>
    <property type="evidence" value="ECO:0007669"/>
    <property type="project" value="InterPro"/>
</dbReference>
<dbReference type="GO" id="GO:0046872">
    <property type="term" value="F:metal ion binding"/>
    <property type="evidence" value="ECO:0007669"/>
    <property type="project" value="UniProtKB-KW"/>
</dbReference>
<reference evidence="16 17" key="1">
    <citation type="submission" date="2020-10" db="EMBL/GenBank/DDBJ databases">
        <title>The genome of sulfurovum sp.</title>
        <authorList>
            <person name="Xie S."/>
            <person name="Shao Z."/>
            <person name="Jiang L."/>
        </authorList>
    </citation>
    <scope>NUCLEOTIDE SEQUENCE [LARGE SCALE GENOMIC DNA]</scope>
    <source>
        <strain evidence="16 17">ST-419</strain>
    </source>
</reference>
<evidence type="ECO:0000256" key="6">
    <source>
        <dbReference type="ARBA" id="ARBA00022475"/>
    </source>
</evidence>
<protein>
    <recommendedName>
        <fullName evidence="3">Mercuric transport protein MerT</fullName>
    </recommendedName>
    <alternativeName>
        <fullName evidence="13">Mercury ion transport protein</fullName>
    </alternativeName>
</protein>
<evidence type="ECO:0000313" key="16">
    <source>
        <dbReference type="EMBL" id="QOR61248.1"/>
    </source>
</evidence>
<evidence type="ECO:0000313" key="17">
    <source>
        <dbReference type="Proteomes" id="UP000595074"/>
    </source>
</evidence>
<accession>A0A7M1S1I7</accession>
<evidence type="ECO:0000256" key="7">
    <source>
        <dbReference type="ARBA" id="ARBA00022519"/>
    </source>
</evidence>